<dbReference type="Proteomes" id="UP000011096">
    <property type="component" value="Unassembled WGS sequence"/>
</dbReference>
<dbReference type="PROSITE" id="PS00086">
    <property type="entry name" value="CYTOCHROME_P450"/>
    <property type="match status" value="1"/>
</dbReference>
<dbReference type="PRINTS" id="PR00465">
    <property type="entry name" value="EP450IV"/>
</dbReference>
<dbReference type="SUPFAM" id="SSF48264">
    <property type="entry name" value="Cytochrome P450"/>
    <property type="match status" value="1"/>
</dbReference>
<evidence type="ECO:0000256" key="8">
    <source>
        <dbReference type="PIRSR" id="PIRSR602403-1"/>
    </source>
</evidence>
<dbReference type="InterPro" id="IPR036396">
    <property type="entry name" value="Cyt_P450_sf"/>
</dbReference>
<dbReference type="GO" id="GO:0016705">
    <property type="term" value="F:oxidoreductase activity, acting on paired donors, with incorporation or reduction of molecular oxygen"/>
    <property type="evidence" value="ECO:0007669"/>
    <property type="project" value="InterPro"/>
</dbReference>
<dbReference type="GO" id="GO:0020037">
    <property type="term" value="F:heme binding"/>
    <property type="evidence" value="ECO:0007669"/>
    <property type="project" value="InterPro"/>
</dbReference>
<evidence type="ECO:0000256" key="1">
    <source>
        <dbReference type="ARBA" id="ARBA00001971"/>
    </source>
</evidence>
<evidence type="ECO:0000256" key="4">
    <source>
        <dbReference type="ARBA" id="ARBA00022723"/>
    </source>
</evidence>
<dbReference type="Gene3D" id="1.10.630.10">
    <property type="entry name" value="Cytochrome P450"/>
    <property type="match status" value="1"/>
</dbReference>
<dbReference type="InterPro" id="IPR001128">
    <property type="entry name" value="Cyt_P450"/>
</dbReference>
<protein>
    <submittedName>
        <fullName evidence="10">Cytochrome P450 monooxygenase easM</fullName>
    </submittedName>
</protein>
<dbReference type="InterPro" id="IPR002403">
    <property type="entry name" value="Cyt_P450_E_grp-IV"/>
</dbReference>
<evidence type="ECO:0000313" key="11">
    <source>
        <dbReference type="Proteomes" id="UP000011096"/>
    </source>
</evidence>
<reference evidence="10 11" key="1">
    <citation type="submission" date="2012-08" db="EMBL/GenBank/DDBJ databases">
        <authorList>
            <person name="Gan P.H.P."/>
            <person name="Ikeda K."/>
            <person name="Irieda H."/>
            <person name="Narusaka M."/>
            <person name="O'Connell R.J."/>
            <person name="Narusaka Y."/>
            <person name="Takano Y."/>
            <person name="Kubo Y."/>
            <person name="Shirasu K."/>
        </authorList>
    </citation>
    <scope>NUCLEOTIDE SEQUENCE [LARGE SCALE GENOMIC DNA]</scope>
    <source>
        <strain evidence="10 11">Nara gc5</strain>
    </source>
</reference>
<dbReference type="OrthoDB" id="4834362at2759"/>
<dbReference type="RefSeq" id="XP_031878684.1">
    <property type="nucleotide sequence ID" value="XM_032024690.1"/>
</dbReference>
<dbReference type="GO" id="GO:0005506">
    <property type="term" value="F:iron ion binding"/>
    <property type="evidence" value="ECO:0007669"/>
    <property type="project" value="InterPro"/>
</dbReference>
<keyword evidence="4 8" id="KW-0479">Metal-binding</keyword>
<comment type="similarity">
    <text evidence="2 9">Belongs to the cytochrome P450 family.</text>
</comment>
<dbReference type="PANTHER" id="PTHR46206:SF2">
    <property type="entry name" value="CYTOCHROME P450 MONOOXYGENASE AUSG-RELATED"/>
    <property type="match status" value="1"/>
</dbReference>
<dbReference type="PANTHER" id="PTHR46206">
    <property type="entry name" value="CYTOCHROME P450"/>
    <property type="match status" value="1"/>
</dbReference>
<evidence type="ECO:0000256" key="9">
    <source>
        <dbReference type="RuleBase" id="RU000461"/>
    </source>
</evidence>
<dbReference type="AlphaFoldDB" id="A0A7J6IGQ8"/>
<dbReference type="GeneID" id="43608857"/>
<dbReference type="InterPro" id="IPR017972">
    <property type="entry name" value="Cyt_P450_CS"/>
</dbReference>
<evidence type="ECO:0000256" key="5">
    <source>
        <dbReference type="ARBA" id="ARBA00023002"/>
    </source>
</evidence>
<evidence type="ECO:0000256" key="2">
    <source>
        <dbReference type="ARBA" id="ARBA00010617"/>
    </source>
</evidence>
<evidence type="ECO:0000256" key="6">
    <source>
        <dbReference type="ARBA" id="ARBA00023004"/>
    </source>
</evidence>
<keyword evidence="11" id="KW-1185">Reference proteome</keyword>
<comment type="caution">
    <text evidence="10">The sequence shown here is derived from an EMBL/GenBank/DDBJ whole genome shotgun (WGS) entry which is preliminary data.</text>
</comment>
<proteinExistence type="inferred from homology"/>
<dbReference type="InParanoid" id="A0A7J6IGQ8"/>
<organism evidence="10 11">
    <name type="scientific">Colletotrichum fructicola (strain Nara gc5)</name>
    <name type="common">Anthracnose fungus</name>
    <name type="synonym">Colletotrichum gloeosporioides (strain Nara gc5)</name>
    <dbReference type="NCBI Taxonomy" id="1213859"/>
    <lineage>
        <taxon>Eukaryota</taxon>
        <taxon>Fungi</taxon>
        <taxon>Dikarya</taxon>
        <taxon>Ascomycota</taxon>
        <taxon>Pezizomycotina</taxon>
        <taxon>Sordariomycetes</taxon>
        <taxon>Hypocreomycetidae</taxon>
        <taxon>Glomerellales</taxon>
        <taxon>Glomerellaceae</taxon>
        <taxon>Colletotrichum</taxon>
        <taxon>Colletotrichum gloeosporioides species complex</taxon>
    </lineage>
</organism>
<comment type="cofactor">
    <cofactor evidence="1 8">
        <name>heme</name>
        <dbReference type="ChEBI" id="CHEBI:30413"/>
    </cofactor>
</comment>
<keyword evidence="5 9" id="KW-0560">Oxidoreductase</keyword>
<evidence type="ECO:0000256" key="7">
    <source>
        <dbReference type="ARBA" id="ARBA00023033"/>
    </source>
</evidence>
<feature type="binding site" description="axial binding residue" evidence="8">
    <location>
        <position position="136"/>
    </location>
    <ligand>
        <name>heme</name>
        <dbReference type="ChEBI" id="CHEBI:30413"/>
    </ligand>
    <ligandPart>
        <name>Fe</name>
        <dbReference type="ChEBI" id="CHEBI:18248"/>
    </ligandPart>
</feature>
<keyword evidence="7 9" id="KW-0503">Monooxygenase</keyword>
<gene>
    <name evidence="10" type="primary">easM-0</name>
    <name evidence="10" type="ORF">CGGC5_v016147</name>
</gene>
<evidence type="ECO:0000313" key="10">
    <source>
        <dbReference type="EMBL" id="KAF4475598.1"/>
    </source>
</evidence>
<dbReference type="GO" id="GO:0004497">
    <property type="term" value="F:monooxygenase activity"/>
    <property type="evidence" value="ECO:0007669"/>
    <property type="project" value="UniProtKB-KW"/>
</dbReference>
<accession>A0A7J6IGQ8</accession>
<dbReference type="EMBL" id="ANPB02000010">
    <property type="protein sequence ID" value="KAF4475598.1"/>
    <property type="molecule type" value="Genomic_DNA"/>
</dbReference>
<keyword evidence="3 8" id="KW-0349">Heme</keyword>
<name>A0A7J6IGQ8_COLFN</name>
<dbReference type="Pfam" id="PF00067">
    <property type="entry name" value="p450"/>
    <property type="match status" value="1"/>
</dbReference>
<dbReference type="CDD" id="cd11041">
    <property type="entry name" value="CYP503A1-like"/>
    <property type="match status" value="1"/>
</dbReference>
<sequence length="193" mass="22328">MYDLISSAEYIPLLREEIIRVYNEDGGWEKTSLYKLKLMDSCMKESQRLNILGPNMMNRYAEDDVTLSDGTLIRKGCHITIPTLHMRDKEIFGSNADDFDGYRFLRMRELPGQENKWQFVSTSPEFLSFGHGKHACPGRFFASNEIKIALIHLLMKYDWDIVGEKPKSAAKARFVPDPETLVAYRSRIPEIDI</sequence>
<evidence type="ECO:0000256" key="3">
    <source>
        <dbReference type="ARBA" id="ARBA00022617"/>
    </source>
</evidence>
<reference evidence="10 11" key="2">
    <citation type="submission" date="2020-04" db="EMBL/GenBank/DDBJ databases">
        <title>Genome sequencing and assembly of multiple isolates from the Colletotrichum gloeosporioides species complex.</title>
        <authorList>
            <person name="Gan P."/>
            <person name="Shirasu K."/>
        </authorList>
    </citation>
    <scope>NUCLEOTIDE SEQUENCE [LARGE SCALE GENOMIC DNA]</scope>
    <source>
        <strain evidence="10 11">Nara gc5</strain>
    </source>
</reference>
<keyword evidence="6 8" id="KW-0408">Iron</keyword>